<dbReference type="Proteomes" id="UP001497444">
    <property type="component" value="Chromosome 9"/>
</dbReference>
<name>A0ABP0XLC1_9BRYO</name>
<keyword evidence="5" id="KW-0812">Transmembrane</keyword>
<keyword evidence="5" id="KW-0472">Membrane</keyword>
<evidence type="ECO:0000256" key="5">
    <source>
        <dbReference type="RuleBase" id="RU003832"/>
    </source>
</evidence>
<keyword evidence="5" id="KW-1133">Transmembrane helix</keyword>
<evidence type="ECO:0000259" key="6">
    <source>
        <dbReference type="Pfam" id="PF00852"/>
    </source>
</evidence>
<dbReference type="PANTHER" id="PTHR11929">
    <property type="entry name" value="ALPHA- 1,3 -FUCOSYLTRANSFERASE"/>
    <property type="match status" value="1"/>
</dbReference>
<reference evidence="7" key="1">
    <citation type="submission" date="2024-02" db="EMBL/GenBank/DDBJ databases">
        <authorList>
            <consortium name="ELIXIR-Norway"/>
            <consortium name="Elixir Norway"/>
        </authorList>
    </citation>
    <scope>NUCLEOTIDE SEQUENCE</scope>
</reference>
<gene>
    <name evidence="7" type="ORF">CSSPJE1EN1_LOCUS24793</name>
</gene>
<evidence type="ECO:0000256" key="1">
    <source>
        <dbReference type="ARBA" id="ARBA00004922"/>
    </source>
</evidence>
<keyword evidence="4 5" id="KW-0808">Transferase</keyword>
<feature type="domain" description="Fucosyltransferase C-terminal" evidence="6">
    <location>
        <begin position="298"/>
        <end position="468"/>
    </location>
</feature>
<dbReference type="InterPro" id="IPR055270">
    <property type="entry name" value="Glyco_tran_10_C"/>
</dbReference>
<dbReference type="InterPro" id="IPR001503">
    <property type="entry name" value="Glyco_trans_10"/>
</dbReference>
<comment type="subcellular location">
    <subcellularLocation>
        <location evidence="5">Golgi apparatus</location>
        <location evidence="5">Golgi stack membrane</location>
        <topology evidence="5">Single-pass type II membrane protein</topology>
    </subcellularLocation>
</comment>
<accession>A0ABP0XLC1</accession>
<evidence type="ECO:0000256" key="4">
    <source>
        <dbReference type="ARBA" id="ARBA00022679"/>
    </source>
</evidence>
<evidence type="ECO:0000256" key="3">
    <source>
        <dbReference type="ARBA" id="ARBA00022676"/>
    </source>
</evidence>
<comment type="pathway">
    <text evidence="1">Protein modification; protein glycosylation.</text>
</comment>
<keyword evidence="3 5" id="KW-0328">Glycosyltransferase</keyword>
<organism evidence="7 8">
    <name type="scientific">Sphagnum jensenii</name>
    <dbReference type="NCBI Taxonomy" id="128206"/>
    <lineage>
        <taxon>Eukaryota</taxon>
        <taxon>Viridiplantae</taxon>
        <taxon>Streptophyta</taxon>
        <taxon>Embryophyta</taxon>
        <taxon>Bryophyta</taxon>
        <taxon>Sphagnophytina</taxon>
        <taxon>Sphagnopsida</taxon>
        <taxon>Sphagnales</taxon>
        <taxon>Sphagnaceae</taxon>
        <taxon>Sphagnum</taxon>
    </lineage>
</organism>
<dbReference type="PANTHER" id="PTHR11929:SF220">
    <property type="entry name" value="FUCOSYLTRANSFERASE"/>
    <property type="match status" value="1"/>
</dbReference>
<sequence length="593" mass="65888">MRGIKVEREGEPIYQENQGDRDVAAGGKSLGNSRVGIRSVPANVGRLRCGRFVHWAVIAIILTECVYIIQLDVLNASLKSVYSSYSKSMVFHHKQQPQELEGPQGLGGLEARKELVGGVEGQRELAGELEGQKELAGGLEGQKGLAGGIEGQKGLVVGFEGQKGPGGLEGHKELLGGHQSSCSEEWLENADRVKYTRDFVNQPVLIVYDETKEWSTCAVPCVYRRNDNGPADGAFGVLEGVPQIHRSMESSAYFPDNDLQNAHRYGITVVMTTSLSSDVPVGYFSWFEYPIMDPPEPKTKSALAAAFISNCGAHNERLRFLELLQQEGIKVDSYGACNQNVVGGRGVDKVEALRKYKFSLSFENSNVEDYVTEKFFQALVAGSIPVVVGPPNIQDFAPAPNSYLYIKHADDVKGVAAKMKFLAENATAYNDTIRWKYEGPSDSFLALVDMAVVHSSCRLCIHLATKIRMKEDAAVASQRPCKCTSKSGTLHHLYVRERGRFEPESIFLKESSLTVKKLKEAVLRKFTAIKHEPIWKKERPEMIQGDPNLRIYRIYPVGLTQREALYSWSFKDDSEFKEMVLKNPCSNFEVIFV</sequence>
<protein>
    <recommendedName>
        <fullName evidence="5">Fucosyltransferase</fullName>
        <ecNumber evidence="5">2.4.1.-</ecNumber>
    </recommendedName>
</protein>
<dbReference type="Gene3D" id="3.40.50.11660">
    <property type="entry name" value="Glycosyl transferase family 10, C-terminal domain"/>
    <property type="match status" value="1"/>
</dbReference>
<keyword evidence="8" id="KW-1185">Reference proteome</keyword>
<dbReference type="EC" id="2.4.1.-" evidence="5"/>
<evidence type="ECO:0000313" key="8">
    <source>
        <dbReference type="Proteomes" id="UP001497444"/>
    </source>
</evidence>
<dbReference type="EMBL" id="OZ020104">
    <property type="protein sequence ID" value="CAK9279315.1"/>
    <property type="molecule type" value="Genomic_DNA"/>
</dbReference>
<feature type="transmembrane region" description="Helical" evidence="5">
    <location>
        <begin position="52"/>
        <end position="69"/>
    </location>
</feature>
<evidence type="ECO:0000256" key="2">
    <source>
        <dbReference type="ARBA" id="ARBA00008919"/>
    </source>
</evidence>
<proteinExistence type="inferred from homology"/>
<dbReference type="SUPFAM" id="SSF53756">
    <property type="entry name" value="UDP-Glycosyltransferase/glycogen phosphorylase"/>
    <property type="match status" value="1"/>
</dbReference>
<dbReference type="InterPro" id="IPR038577">
    <property type="entry name" value="GT10-like_C_sf"/>
</dbReference>
<comment type="similarity">
    <text evidence="2 5">Belongs to the glycosyltransferase 10 family.</text>
</comment>
<dbReference type="Pfam" id="PF00852">
    <property type="entry name" value="Glyco_transf_10"/>
    <property type="match status" value="1"/>
</dbReference>
<evidence type="ECO:0000313" key="7">
    <source>
        <dbReference type="EMBL" id="CAK9279315.1"/>
    </source>
</evidence>
<keyword evidence="5" id="KW-0333">Golgi apparatus</keyword>